<evidence type="ECO:0000256" key="9">
    <source>
        <dbReference type="ARBA" id="ARBA00023065"/>
    </source>
</evidence>
<reference evidence="14 15" key="1">
    <citation type="submission" date="2006-02" db="EMBL/GenBank/DDBJ databases">
        <authorList>
            <person name="Waterbury J."/>
            <person name="Ferriera S."/>
            <person name="Johnson J."/>
            <person name="Kravitz S."/>
            <person name="Halpern A."/>
            <person name="Remington K."/>
            <person name="Beeson K."/>
            <person name="Tran B."/>
            <person name="Rogers Y.-H."/>
            <person name="Friedman R."/>
            <person name="Venter J.C."/>
        </authorList>
    </citation>
    <scope>NUCLEOTIDE SEQUENCE [LARGE SCALE GENOMIC DNA]</scope>
    <source>
        <strain evidence="14 15">Nb-231</strain>
    </source>
</reference>
<evidence type="ECO:0000313" key="14">
    <source>
        <dbReference type="EMBL" id="EAR21682.1"/>
    </source>
</evidence>
<sequence length="272" mass="29510">MSDTPSHHTLRERLYEIIFEAETAAGKAFDLVLLLAIVLSIGAVLLDSVPEINARYASLLNTVEWTFTLLFTLEYALRLYSVRNPIAYAVSFYGVVDFLAILPTYLSLILTGGQSLIVIRALRLLRAFRILKLVQFVSEAAHLRRALMASSRKILVFLGAVLTLVLIIGAMMYLIEGGTHGFDSIPQAVYWAIVTLTTVGYGDVVPHTSVGKLLASLVMVLGYGIIAVPTGIVTVELANASRISVNTRACPSCGRGGHDLDGNFCKYCGGEL</sequence>
<organism evidence="14 15">
    <name type="scientific">Nitrococcus mobilis Nb-231</name>
    <dbReference type="NCBI Taxonomy" id="314278"/>
    <lineage>
        <taxon>Bacteria</taxon>
        <taxon>Pseudomonadati</taxon>
        <taxon>Pseudomonadota</taxon>
        <taxon>Gammaproteobacteria</taxon>
        <taxon>Chromatiales</taxon>
        <taxon>Ectothiorhodospiraceae</taxon>
        <taxon>Nitrococcus</taxon>
    </lineage>
</organism>
<dbReference type="Proteomes" id="UP000003374">
    <property type="component" value="Unassembled WGS sequence"/>
</dbReference>
<evidence type="ECO:0000256" key="3">
    <source>
        <dbReference type="ARBA" id="ARBA00022538"/>
    </source>
</evidence>
<evidence type="ECO:0000256" key="10">
    <source>
        <dbReference type="ARBA" id="ARBA00023136"/>
    </source>
</evidence>
<keyword evidence="8 12" id="KW-1133">Transmembrane helix</keyword>
<evidence type="ECO:0000256" key="1">
    <source>
        <dbReference type="ARBA" id="ARBA00004141"/>
    </source>
</evidence>
<dbReference type="InterPro" id="IPR005821">
    <property type="entry name" value="Ion_trans_dom"/>
</dbReference>
<dbReference type="Gene3D" id="1.10.287.70">
    <property type="match status" value="1"/>
</dbReference>
<protein>
    <submittedName>
        <fullName evidence="14">Potassium channel protein</fullName>
    </submittedName>
</protein>
<keyword evidence="9" id="KW-0406">Ion transport</keyword>
<dbReference type="PRINTS" id="PR00169">
    <property type="entry name" value="KCHANNEL"/>
</dbReference>
<evidence type="ECO:0000256" key="5">
    <source>
        <dbReference type="ARBA" id="ARBA00022826"/>
    </source>
</evidence>
<dbReference type="GO" id="GO:0001508">
    <property type="term" value="P:action potential"/>
    <property type="evidence" value="ECO:0007669"/>
    <property type="project" value="TreeGrafter"/>
</dbReference>
<dbReference type="GO" id="GO:0008076">
    <property type="term" value="C:voltage-gated potassium channel complex"/>
    <property type="evidence" value="ECO:0007669"/>
    <property type="project" value="InterPro"/>
</dbReference>
<keyword evidence="4 12" id="KW-0812">Transmembrane</keyword>
<accession>A4BR60</accession>
<dbReference type="AlphaFoldDB" id="A4BR60"/>
<dbReference type="RefSeq" id="WP_004999661.1">
    <property type="nucleotide sequence ID" value="NZ_CH672427.1"/>
</dbReference>
<proteinExistence type="predicted"/>
<keyword evidence="2" id="KW-0813">Transport</keyword>
<feature type="transmembrane region" description="Helical" evidence="12">
    <location>
        <begin position="98"/>
        <end position="122"/>
    </location>
</feature>
<keyword evidence="7" id="KW-0630">Potassium</keyword>
<dbReference type="InterPro" id="IPR028325">
    <property type="entry name" value="VG_K_chnl"/>
</dbReference>
<dbReference type="OrthoDB" id="9813518at2"/>
<evidence type="ECO:0000256" key="7">
    <source>
        <dbReference type="ARBA" id="ARBA00022958"/>
    </source>
</evidence>
<feature type="transmembrane region" description="Helical" evidence="12">
    <location>
        <begin position="213"/>
        <end position="238"/>
    </location>
</feature>
<evidence type="ECO:0000256" key="6">
    <source>
        <dbReference type="ARBA" id="ARBA00022882"/>
    </source>
</evidence>
<dbReference type="PANTHER" id="PTHR11537:SF254">
    <property type="entry name" value="POTASSIUM VOLTAGE-GATED CHANNEL PROTEIN SHAB"/>
    <property type="match status" value="1"/>
</dbReference>
<keyword evidence="10 12" id="KW-0472">Membrane</keyword>
<dbReference type="EMBL" id="AAOF01000006">
    <property type="protein sequence ID" value="EAR21682.1"/>
    <property type="molecule type" value="Genomic_DNA"/>
</dbReference>
<keyword evidence="3" id="KW-0633">Potassium transport</keyword>
<evidence type="ECO:0000256" key="4">
    <source>
        <dbReference type="ARBA" id="ARBA00022692"/>
    </source>
</evidence>
<gene>
    <name evidence="14" type="ORF">NB231_03095</name>
</gene>
<keyword evidence="11 14" id="KW-0407">Ion channel</keyword>
<dbReference type="GO" id="GO:0005249">
    <property type="term" value="F:voltage-gated potassium channel activity"/>
    <property type="evidence" value="ECO:0007669"/>
    <property type="project" value="InterPro"/>
</dbReference>
<evidence type="ECO:0000259" key="13">
    <source>
        <dbReference type="Pfam" id="PF00520"/>
    </source>
</evidence>
<evidence type="ECO:0000256" key="2">
    <source>
        <dbReference type="ARBA" id="ARBA00022448"/>
    </source>
</evidence>
<evidence type="ECO:0000256" key="8">
    <source>
        <dbReference type="ARBA" id="ARBA00022989"/>
    </source>
</evidence>
<dbReference type="SUPFAM" id="SSF81324">
    <property type="entry name" value="Voltage-gated potassium channels"/>
    <property type="match status" value="1"/>
</dbReference>
<dbReference type="InterPro" id="IPR027359">
    <property type="entry name" value="Volt_channel_dom_sf"/>
</dbReference>
<dbReference type="Gene3D" id="1.20.120.350">
    <property type="entry name" value="Voltage-gated potassium channels. Chain C"/>
    <property type="match status" value="1"/>
</dbReference>
<evidence type="ECO:0000256" key="11">
    <source>
        <dbReference type="ARBA" id="ARBA00023303"/>
    </source>
</evidence>
<dbReference type="HOGENOM" id="CLU_011722_1_3_6"/>
<dbReference type="STRING" id="314278.NB231_03095"/>
<feature type="transmembrane region" description="Helical" evidence="12">
    <location>
        <begin position="58"/>
        <end position="78"/>
    </location>
</feature>
<keyword evidence="5" id="KW-0631">Potassium channel</keyword>
<feature type="transmembrane region" description="Helical" evidence="12">
    <location>
        <begin position="154"/>
        <end position="175"/>
    </location>
</feature>
<evidence type="ECO:0000313" key="15">
    <source>
        <dbReference type="Proteomes" id="UP000003374"/>
    </source>
</evidence>
<feature type="domain" description="Ion transport" evidence="13">
    <location>
        <begin position="27"/>
        <end position="240"/>
    </location>
</feature>
<name>A4BR60_9GAMM</name>
<comment type="caution">
    <text evidence="14">The sequence shown here is derived from an EMBL/GenBank/DDBJ whole genome shotgun (WGS) entry which is preliminary data.</text>
</comment>
<keyword evidence="15" id="KW-1185">Reference proteome</keyword>
<dbReference type="PANTHER" id="PTHR11537">
    <property type="entry name" value="VOLTAGE-GATED POTASSIUM CHANNEL"/>
    <property type="match status" value="1"/>
</dbReference>
<comment type="subcellular location">
    <subcellularLocation>
        <location evidence="1">Membrane</location>
        <topology evidence="1">Multi-pass membrane protein</topology>
    </subcellularLocation>
</comment>
<keyword evidence="6" id="KW-0851">Voltage-gated channel</keyword>
<feature type="transmembrane region" description="Helical" evidence="12">
    <location>
        <begin position="28"/>
        <end position="46"/>
    </location>
</feature>
<dbReference type="Pfam" id="PF00520">
    <property type="entry name" value="Ion_trans"/>
    <property type="match status" value="1"/>
</dbReference>
<dbReference type="eggNOG" id="COG2126">
    <property type="taxonomic scope" value="Bacteria"/>
</dbReference>
<evidence type="ECO:0000256" key="12">
    <source>
        <dbReference type="SAM" id="Phobius"/>
    </source>
</evidence>